<sequence length="110" mass="11735">MVGCPECGSPSLDRAGTVGLGGTCDSASSRRWEDAGVWRRLRWLAFEFPLQSGWAAACFVGFLQGSFALPNFANLHPVTFARCCVSSSLLSPHSLGCLSPSRSLPIHVAH</sequence>
<dbReference type="Proteomes" id="UP000235786">
    <property type="component" value="Unassembled WGS sequence"/>
</dbReference>
<evidence type="ECO:0000313" key="2">
    <source>
        <dbReference type="Proteomes" id="UP000235786"/>
    </source>
</evidence>
<protein>
    <submittedName>
        <fullName evidence="1">Uncharacterized protein</fullName>
    </submittedName>
</protein>
<reference evidence="1 2" key="1">
    <citation type="submission" date="2016-04" db="EMBL/GenBank/DDBJ databases">
        <title>A degradative enzymes factory behind the ericoid mycorrhizal symbiosis.</title>
        <authorList>
            <consortium name="DOE Joint Genome Institute"/>
            <person name="Martino E."/>
            <person name="Morin E."/>
            <person name="Grelet G."/>
            <person name="Kuo A."/>
            <person name="Kohler A."/>
            <person name="Daghino S."/>
            <person name="Barry K."/>
            <person name="Choi C."/>
            <person name="Cichocki N."/>
            <person name="Clum A."/>
            <person name="Copeland A."/>
            <person name="Hainaut M."/>
            <person name="Haridas S."/>
            <person name="Labutti K."/>
            <person name="Lindquist E."/>
            <person name="Lipzen A."/>
            <person name="Khouja H.-R."/>
            <person name="Murat C."/>
            <person name="Ohm R."/>
            <person name="Olson A."/>
            <person name="Spatafora J."/>
            <person name="Veneault-Fourrey C."/>
            <person name="Henrissat B."/>
            <person name="Grigoriev I."/>
            <person name="Martin F."/>
            <person name="Perotto S."/>
        </authorList>
    </citation>
    <scope>NUCLEOTIDE SEQUENCE [LARGE SCALE GENOMIC DNA]</scope>
    <source>
        <strain evidence="1 2">F</strain>
    </source>
</reference>
<name>A0A2J6SAU0_HYAVF</name>
<dbReference type="EMBL" id="KZ613938">
    <property type="protein sequence ID" value="PMD47866.1"/>
    <property type="molecule type" value="Genomic_DNA"/>
</dbReference>
<gene>
    <name evidence="1" type="ORF">L207DRAFT_165078</name>
</gene>
<evidence type="ECO:0000313" key="1">
    <source>
        <dbReference type="EMBL" id="PMD47866.1"/>
    </source>
</evidence>
<dbReference type="AlphaFoldDB" id="A0A2J6SAU0"/>
<organism evidence="1 2">
    <name type="scientific">Hyaloscypha variabilis (strain UAMH 11265 / GT02V1 / F)</name>
    <name type="common">Meliniomyces variabilis</name>
    <dbReference type="NCBI Taxonomy" id="1149755"/>
    <lineage>
        <taxon>Eukaryota</taxon>
        <taxon>Fungi</taxon>
        <taxon>Dikarya</taxon>
        <taxon>Ascomycota</taxon>
        <taxon>Pezizomycotina</taxon>
        <taxon>Leotiomycetes</taxon>
        <taxon>Helotiales</taxon>
        <taxon>Hyaloscyphaceae</taxon>
        <taxon>Hyaloscypha</taxon>
        <taxon>Hyaloscypha variabilis</taxon>
    </lineage>
</organism>
<proteinExistence type="predicted"/>
<accession>A0A2J6SAU0</accession>
<keyword evidence="2" id="KW-1185">Reference proteome</keyword>